<dbReference type="PANTHER" id="PTHR30069">
    <property type="entry name" value="TONB-DEPENDENT OUTER MEMBRANE RECEPTOR"/>
    <property type="match status" value="1"/>
</dbReference>
<evidence type="ECO:0000256" key="7">
    <source>
        <dbReference type="ARBA" id="ARBA00023136"/>
    </source>
</evidence>
<proteinExistence type="inferred from homology"/>
<evidence type="ECO:0000256" key="4">
    <source>
        <dbReference type="ARBA" id="ARBA00022692"/>
    </source>
</evidence>
<evidence type="ECO:0000256" key="2">
    <source>
        <dbReference type="ARBA" id="ARBA00022448"/>
    </source>
</evidence>
<dbReference type="Gene3D" id="2.170.130.10">
    <property type="entry name" value="TonB-dependent receptor, plug domain"/>
    <property type="match status" value="1"/>
</dbReference>
<dbReference type="GO" id="GO:0015344">
    <property type="term" value="F:siderophore uptake transmembrane transporter activity"/>
    <property type="evidence" value="ECO:0007669"/>
    <property type="project" value="TreeGrafter"/>
</dbReference>
<dbReference type="HOGENOM" id="CLU_008287_18_5_7"/>
<dbReference type="Gene3D" id="2.40.170.20">
    <property type="entry name" value="TonB-dependent receptor, beta-barrel domain"/>
    <property type="match status" value="1"/>
</dbReference>
<keyword evidence="5" id="KW-0732">Signal</keyword>
<dbReference type="PANTHER" id="PTHR30069:SF29">
    <property type="entry name" value="HEMOGLOBIN AND HEMOGLOBIN-HAPTOGLOBIN-BINDING PROTEIN 1-RELATED"/>
    <property type="match status" value="1"/>
</dbReference>
<dbReference type="InterPro" id="IPR012910">
    <property type="entry name" value="Plug_dom"/>
</dbReference>
<dbReference type="CDD" id="cd01347">
    <property type="entry name" value="ligand_gated_channel"/>
    <property type="match status" value="1"/>
</dbReference>
<evidence type="ECO:0000256" key="11">
    <source>
        <dbReference type="RuleBase" id="RU003357"/>
    </source>
</evidence>
<reference evidence="14 15" key="1">
    <citation type="submission" date="2006-10" db="EMBL/GenBank/DDBJ databases">
        <title>Complete sequence of chromosome of Pelobacter propionicus DSM 2379.</title>
        <authorList>
            <consortium name="US DOE Joint Genome Institute"/>
            <person name="Copeland A."/>
            <person name="Lucas S."/>
            <person name="Lapidus A."/>
            <person name="Barry K."/>
            <person name="Detter J.C."/>
            <person name="Glavina del Rio T."/>
            <person name="Hammon N."/>
            <person name="Israni S."/>
            <person name="Dalin E."/>
            <person name="Tice H."/>
            <person name="Pitluck S."/>
            <person name="Saunders E."/>
            <person name="Brettin T."/>
            <person name="Bruce D."/>
            <person name="Han C."/>
            <person name="Tapia R."/>
            <person name="Schmutz J."/>
            <person name="Larimer F."/>
            <person name="Land M."/>
            <person name="Hauser L."/>
            <person name="Kyrpides N."/>
            <person name="Kim E."/>
            <person name="Lovley D."/>
            <person name="Richardson P."/>
        </authorList>
    </citation>
    <scope>NUCLEOTIDE SEQUENCE [LARGE SCALE GENOMIC DNA]</scope>
    <source>
        <strain evidence="15">DSM 2379 / NBRC 103807 / OttBd1</strain>
    </source>
</reference>
<dbReference type="KEGG" id="ppd:Ppro_1260"/>
<feature type="domain" description="TonB-dependent receptor-like beta-barrel" evidence="12">
    <location>
        <begin position="155"/>
        <end position="555"/>
    </location>
</feature>
<keyword evidence="7 10" id="KW-0472">Membrane</keyword>
<keyword evidence="4 10" id="KW-0812">Transmembrane</keyword>
<dbReference type="Proteomes" id="UP000006732">
    <property type="component" value="Chromosome"/>
</dbReference>
<feature type="domain" description="TonB-dependent receptor plug" evidence="13">
    <location>
        <begin position="40"/>
        <end position="131"/>
    </location>
</feature>
<evidence type="ECO:0000259" key="13">
    <source>
        <dbReference type="Pfam" id="PF07715"/>
    </source>
</evidence>
<dbReference type="InterPro" id="IPR036942">
    <property type="entry name" value="Beta-barrel_TonB_sf"/>
</dbReference>
<evidence type="ECO:0000313" key="15">
    <source>
        <dbReference type="Proteomes" id="UP000006732"/>
    </source>
</evidence>
<dbReference type="EMBL" id="CP000482">
    <property type="protein sequence ID" value="ABK98881.1"/>
    <property type="molecule type" value="Genomic_DNA"/>
</dbReference>
<dbReference type="Pfam" id="PF07715">
    <property type="entry name" value="Plug"/>
    <property type="match status" value="1"/>
</dbReference>
<keyword evidence="6 11" id="KW-0798">TonB box</keyword>
<evidence type="ECO:0000256" key="9">
    <source>
        <dbReference type="ARBA" id="ARBA00023237"/>
    </source>
</evidence>
<sequence>MPFPDRHGVGGRAFFLCPLIAVVSVLGPVTASAQERDDMIVITADEIAAMKANRMEELLNHVPGVSAGDSSISIHGSSKVRVFLDGRPINDPTSSTGGVTWYLVTPQDVERIEIIRDKGAMKYGQDASAGVILITTRTVQTLSGNVKAYGGNQETGYGQANLRYRRGGLGVGVNGGGETTGGYTVNNDKTRYQGGGRLSYDFTDSRSLALAGSYILDERGLAGQPAYPTPHSRKESRNLGLSLRGVYDRTTSTTYYNRGSQHNTDVSRNLDQKLRVAEMGEELSTTLKSGRFGEAQLGGAFKMFRASGSSFDATHEETYSLYAAQSLRCAELSDFSLYVGVRVNFNTAFDNSYNPEIKLVYTGNNWNASAGYGRANNTPSFYQRYNRTSSTIPNPSLDMEVSDNFNLSFFARPHEALSGSVSLFYNRLKDRITYVSLGGVGQYQNFGRVTYRGGDLALDWKPHQAVNLKASYIYMEAKDQESGKTVTCKPRHTVKADLYLKPFQALTAVISGKYTSMAYIDKNNTRSIPGYFLLDLRGEYSVSKTISLFAEIENLLDKDYLYVDGLQGPSRTWILGMNVKF</sequence>
<dbReference type="GO" id="GO:0044718">
    <property type="term" value="P:siderophore transmembrane transport"/>
    <property type="evidence" value="ECO:0007669"/>
    <property type="project" value="TreeGrafter"/>
</dbReference>
<evidence type="ECO:0000256" key="8">
    <source>
        <dbReference type="ARBA" id="ARBA00023170"/>
    </source>
</evidence>
<dbReference type="PROSITE" id="PS52016">
    <property type="entry name" value="TONB_DEPENDENT_REC_3"/>
    <property type="match status" value="1"/>
</dbReference>
<evidence type="ECO:0000256" key="1">
    <source>
        <dbReference type="ARBA" id="ARBA00004571"/>
    </source>
</evidence>
<evidence type="ECO:0000256" key="5">
    <source>
        <dbReference type="ARBA" id="ARBA00022729"/>
    </source>
</evidence>
<accession>A1ANG1</accession>
<dbReference type="STRING" id="338966.Ppro_1260"/>
<protein>
    <submittedName>
        <fullName evidence="14">TonB-dependent receptor</fullName>
    </submittedName>
</protein>
<comment type="subcellular location">
    <subcellularLocation>
        <location evidence="1 10">Cell outer membrane</location>
        <topology evidence="1 10">Multi-pass membrane protein</topology>
    </subcellularLocation>
</comment>
<organism evidence="14 15">
    <name type="scientific">Pelobacter propionicus (strain DSM 2379 / NBRC 103807 / OttBd1)</name>
    <dbReference type="NCBI Taxonomy" id="338966"/>
    <lineage>
        <taxon>Bacteria</taxon>
        <taxon>Pseudomonadati</taxon>
        <taxon>Thermodesulfobacteriota</taxon>
        <taxon>Desulfuromonadia</taxon>
        <taxon>Desulfuromonadales</taxon>
        <taxon>Desulfuromonadaceae</taxon>
        <taxon>Pelobacter</taxon>
    </lineage>
</organism>
<evidence type="ECO:0000259" key="12">
    <source>
        <dbReference type="Pfam" id="PF00593"/>
    </source>
</evidence>
<comment type="similarity">
    <text evidence="10 11">Belongs to the TonB-dependent receptor family.</text>
</comment>
<dbReference type="GO" id="GO:0009279">
    <property type="term" value="C:cell outer membrane"/>
    <property type="evidence" value="ECO:0007669"/>
    <property type="project" value="UniProtKB-SubCell"/>
</dbReference>
<keyword evidence="8 14" id="KW-0675">Receptor</keyword>
<dbReference type="InterPro" id="IPR000531">
    <property type="entry name" value="Beta-barrel_TonB"/>
</dbReference>
<dbReference type="InterPro" id="IPR039426">
    <property type="entry name" value="TonB-dep_rcpt-like"/>
</dbReference>
<name>A1ANG1_PELPD</name>
<keyword evidence="2 10" id="KW-0813">Transport</keyword>
<gene>
    <name evidence="14" type="ordered locus">Ppro_1260</name>
</gene>
<dbReference type="AlphaFoldDB" id="A1ANG1"/>
<keyword evidence="9 10" id="KW-0998">Cell outer membrane</keyword>
<dbReference type="Pfam" id="PF00593">
    <property type="entry name" value="TonB_dep_Rec_b-barrel"/>
    <property type="match status" value="1"/>
</dbReference>
<dbReference type="InterPro" id="IPR037066">
    <property type="entry name" value="Plug_dom_sf"/>
</dbReference>
<evidence type="ECO:0000256" key="10">
    <source>
        <dbReference type="PROSITE-ProRule" id="PRU01360"/>
    </source>
</evidence>
<evidence type="ECO:0000256" key="3">
    <source>
        <dbReference type="ARBA" id="ARBA00022452"/>
    </source>
</evidence>
<dbReference type="SUPFAM" id="SSF56935">
    <property type="entry name" value="Porins"/>
    <property type="match status" value="1"/>
</dbReference>
<evidence type="ECO:0000313" key="14">
    <source>
        <dbReference type="EMBL" id="ABK98881.1"/>
    </source>
</evidence>
<dbReference type="eggNOG" id="COG4771">
    <property type="taxonomic scope" value="Bacteria"/>
</dbReference>
<keyword evidence="15" id="KW-1185">Reference proteome</keyword>
<dbReference type="RefSeq" id="WP_011735183.1">
    <property type="nucleotide sequence ID" value="NC_008609.1"/>
</dbReference>
<dbReference type="OrthoDB" id="9800913at2"/>
<evidence type="ECO:0000256" key="6">
    <source>
        <dbReference type="ARBA" id="ARBA00023077"/>
    </source>
</evidence>
<keyword evidence="3 10" id="KW-1134">Transmembrane beta strand</keyword>